<keyword evidence="1" id="KW-0472">Membrane</keyword>
<dbReference type="HOGENOM" id="CLU_2873765_0_0_1"/>
<accession>H1VGC4</accession>
<dbReference type="Proteomes" id="UP000007174">
    <property type="component" value="Unassembled WGS sequence"/>
</dbReference>
<keyword evidence="1" id="KW-1133">Transmembrane helix</keyword>
<dbReference type="EMBL" id="CACQ02003405">
    <property type="protein sequence ID" value="CCF39277.1"/>
    <property type="molecule type" value="Genomic_DNA"/>
</dbReference>
<protein>
    <submittedName>
        <fullName evidence="2">Uncharacterized protein</fullName>
    </submittedName>
</protein>
<sequence length="64" mass="7065">TETVPGVPASDGGFCFLLTLSSPLILHRFPILLLLLLLSRLVPSPSHLPRCLCRRRLLLEVCLS</sequence>
<feature type="transmembrane region" description="Helical" evidence="1">
    <location>
        <begin position="16"/>
        <end position="38"/>
    </location>
</feature>
<dbReference type="AlphaFoldDB" id="H1VGC4"/>
<evidence type="ECO:0000256" key="1">
    <source>
        <dbReference type="SAM" id="Phobius"/>
    </source>
</evidence>
<reference evidence="3" key="1">
    <citation type="journal article" date="2012" name="Nat. Genet.">
        <title>Lifestyle transitions in plant pathogenic Colletotrichum fungi deciphered by genome and transcriptome analyses.</title>
        <authorList>
            <person name="O'Connell R.J."/>
            <person name="Thon M.R."/>
            <person name="Hacquard S."/>
            <person name="Amyotte S.G."/>
            <person name="Kleemann J."/>
            <person name="Torres M.F."/>
            <person name="Damm U."/>
            <person name="Buiate E.A."/>
            <person name="Epstein L."/>
            <person name="Alkan N."/>
            <person name="Altmueller J."/>
            <person name="Alvarado-Balderrama L."/>
            <person name="Bauser C.A."/>
            <person name="Becker C."/>
            <person name="Birren B.W."/>
            <person name="Chen Z."/>
            <person name="Choi J."/>
            <person name="Crouch J.A."/>
            <person name="Duvick J.P."/>
            <person name="Farman M.A."/>
            <person name="Gan P."/>
            <person name="Heiman D."/>
            <person name="Henrissat B."/>
            <person name="Howard R.J."/>
            <person name="Kabbage M."/>
            <person name="Koch C."/>
            <person name="Kracher B."/>
            <person name="Kubo Y."/>
            <person name="Law A.D."/>
            <person name="Lebrun M.-H."/>
            <person name="Lee Y.-H."/>
            <person name="Miyara I."/>
            <person name="Moore N."/>
            <person name="Neumann U."/>
            <person name="Nordstroem K."/>
            <person name="Panaccione D.G."/>
            <person name="Panstruga R."/>
            <person name="Place M."/>
            <person name="Proctor R.H."/>
            <person name="Prusky D."/>
            <person name="Rech G."/>
            <person name="Reinhardt R."/>
            <person name="Rollins J.A."/>
            <person name="Rounsley S."/>
            <person name="Schardl C.L."/>
            <person name="Schwartz D.C."/>
            <person name="Shenoy N."/>
            <person name="Shirasu K."/>
            <person name="Sikhakolli U.R."/>
            <person name="Stueber K."/>
            <person name="Sukno S.A."/>
            <person name="Sweigard J.A."/>
            <person name="Takano Y."/>
            <person name="Takahara H."/>
            <person name="Trail F."/>
            <person name="van der Does H.C."/>
            <person name="Voll L.M."/>
            <person name="Will I."/>
            <person name="Young S."/>
            <person name="Zeng Q."/>
            <person name="Zhang J."/>
            <person name="Zhou S."/>
            <person name="Dickman M.B."/>
            <person name="Schulze-Lefert P."/>
            <person name="Ver Loren van Themaat E."/>
            <person name="Ma L.-J."/>
            <person name="Vaillancourt L.J."/>
        </authorList>
    </citation>
    <scope>NUCLEOTIDE SEQUENCE [LARGE SCALE GENOMIC DNA]</scope>
    <source>
        <strain evidence="3">IMI 349063</strain>
    </source>
</reference>
<proteinExistence type="predicted"/>
<keyword evidence="1" id="KW-0812">Transmembrane</keyword>
<evidence type="ECO:0000313" key="2">
    <source>
        <dbReference type="EMBL" id="CCF39277.1"/>
    </source>
</evidence>
<evidence type="ECO:0000313" key="3">
    <source>
        <dbReference type="Proteomes" id="UP000007174"/>
    </source>
</evidence>
<organism evidence="2 3">
    <name type="scientific">Colletotrichum higginsianum (strain IMI 349063)</name>
    <name type="common">Crucifer anthracnose fungus</name>
    <dbReference type="NCBI Taxonomy" id="759273"/>
    <lineage>
        <taxon>Eukaryota</taxon>
        <taxon>Fungi</taxon>
        <taxon>Dikarya</taxon>
        <taxon>Ascomycota</taxon>
        <taxon>Pezizomycotina</taxon>
        <taxon>Sordariomycetes</taxon>
        <taxon>Hypocreomycetidae</taxon>
        <taxon>Glomerellales</taxon>
        <taxon>Glomerellaceae</taxon>
        <taxon>Colletotrichum</taxon>
        <taxon>Colletotrichum destructivum species complex</taxon>
    </lineage>
</organism>
<name>H1VGC4_COLHI</name>
<feature type="non-terminal residue" evidence="2">
    <location>
        <position position="64"/>
    </location>
</feature>
<gene>
    <name evidence="2" type="ORF">CH063_10149</name>
</gene>
<feature type="non-terminal residue" evidence="2">
    <location>
        <position position="1"/>
    </location>
</feature>